<gene>
    <name evidence="1" type="ORF">Cygsa01_00131</name>
</gene>
<sequence length="73" mass="8550">MAVAVAKRKIHRLSVQYVQYTGVDERTFATFLFTGKLNETETLEFLEANLNMAYMDKDTIKWDEVAVYTRNPR</sequence>
<name>A0AAU6W3L1_9VIRU</name>
<dbReference type="EMBL" id="PP179332">
    <property type="protein sequence ID" value="XAI71177.1"/>
    <property type="molecule type" value="Genomic_DNA"/>
</dbReference>
<accession>A0AAU6W3L1</accession>
<reference evidence="1" key="1">
    <citation type="journal article" date="2024" name="J. Gen. Virol.">
        <title>Novel phages of Pseudomonas syringae unveil numerous potential auxiliary metabolic genes.</title>
        <authorList>
            <person name="Feltin C."/>
            <person name="Garneau J.R."/>
            <person name="Morris C.E."/>
            <person name="Berard A."/>
            <person name="Torres-Barcelo C."/>
        </authorList>
    </citation>
    <scope>NUCLEOTIDE SEQUENCE</scope>
</reference>
<proteinExistence type="predicted"/>
<protein>
    <submittedName>
        <fullName evidence="1">Uncharacterized protein</fullName>
    </submittedName>
</protein>
<evidence type="ECO:0000313" key="1">
    <source>
        <dbReference type="EMBL" id="XAI71177.1"/>
    </source>
</evidence>
<organism evidence="1">
    <name type="scientific">Pseudomonas phage Cygsa01</name>
    <dbReference type="NCBI Taxonomy" id="3138529"/>
    <lineage>
        <taxon>Viruses</taxon>
    </lineage>
</organism>